<sequence length="525" mass="53412">MDMALAVDSAGTRTAPPPPPVQAPTTVQLAQAPAQVPAQPGGLTPQAQAARTEIDRRLDGTGTFGVQTHGDDQAIASTLAGLSPSDANAVVADLQASGRLDDLAGTVTSGSLFTGSLSADERNQFFTDMAGKLDGNNLASLSRAFDTIGGDDGREGAGYVQDLGNAIAAHSTAQTKIDFVRALGPDTVAAGKDSQFDAGLLSRTSYYGNPQAVAVGEVLSSLRGAQAQEAFNALDSNQQSAVFQAAIGETSTHFTGQRGGNWTPGYDTRLFGEITTALATMPDAHQKAQAFAVGAEVMRGERPGNAAVLTGQNTSEPQRAMTEMAAALGNIIDSDPSGIVNDLSKFRQPPAGSGDVATANGNALASYARVMLDSGQGPQGRLGAQMAQVAAGSDGQPNRDTAFDHAVDGQYRTATGLGYFIGAASAAARSIKTDNAEQNQLIGNTLASGLTLLDKSGIAATAMAVAKDWVRTATNSMNGAGASDPTQALTDAALPTDAAGNDSSLSDSRSAFLSTLNFVSANAKP</sequence>
<gene>
    <name evidence="2" type="ORF">CVN68_17135</name>
</gene>
<evidence type="ECO:0000313" key="3">
    <source>
        <dbReference type="Proteomes" id="UP000229081"/>
    </source>
</evidence>
<protein>
    <submittedName>
        <fullName evidence="2">Uncharacterized protein</fullName>
    </submittedName>
</protein>
<feature type="region of interest" description="Disordered" evidence="1">
    <location>
        <begin position="1"/>
        <end position="24"/>
    </location>
</feature>
<evidence type="ECO:0000256" key="1">
    <source>
        <dbReference type="SAM" id="MobiDB-lite"/>
    </source>
</evidence>
<dbReference type="AlphaFoldDB" id="A0A2K8MHW5"/>
<dbReference type="Proteomes" id="UP000229081">
    <property type="component" value="Chromosome"/>
</dbReference>
<accession>A0A2K8MHW5</accession>
<keyword evidence="3" id="KW-1185">Reference proteome</keyword>
<organism evidence="2 3">
    <name type="scientific">Sphingomonas psychrotolerans</name>
    <dbReference type="NCBI Taxonomy" id="1327635"/>
    <lineage>
        <taxon>Bacteria</taxon>
        <taxon>Pseudomonadati</taxon>
        <taxon>Pseudomonadota</taxon>
        <taxon>Alphaproteobacteria</taxon>
        <taxon>Sphingomonadales</taxon>
        <taxon>Sphingomonadaceae</taxon>
        <taxon>Sphingomonas</taxon>
    </lineage>
</organism>
<name>A0A2K8MHW5_9SPHN</name>
<dbReference type="EMBL" id="CP024923">
    <property type="protein sequence ID" value="ATY33475.1"/>
    <property type="molecule type" value="Genomic_DNA"/>
</dbReference>
<dbReference type="KEGG" id="sphc:CVN68_17135"/>
<evidence type="ECO:0000313" key="2">
    <source>
        <dbReference type="EMBL" id="ATY33475.1"/>
    </source>
</evidence>
<reference evidence="2 3" key="1">
    <citation type="submission" date="2017-11" db="EMBL/GenBank/DDBJ databases">
        <title>Complete genome sequence of Sphingomonas sp. Strain Cra20, a psychrotolerant potential plant growth promoting rhizobacteria.</title>
        <authorList>
            <person name="Luo Y."/>
        </authorList>
    </citation>
    <scope>NUCLEOTIDE SEQUENCE [LARGE SCALE GENOMIC DNA]</scope>
    <source>
        <strain evidence="2 3">Cra20</strain>
    </source>
</reference>
<proteinExistence type="predicted"/>